<organism evidence="1 2">
    <name type="scientific">Fusarium falciforme</name>
    <dbReference type="NCBI Taxonomy" id="195108"/>
    <lineage>
        <taxon>Eukaryota</taxon>
        <taxon>Fungi</taxon>
        <taxon>Dikarya</taxon>
        <taxon>Ascomycota</taxon>
        <taxon>Pezizomycotina</taxon>
        <taxon>Sordariomycetes</taxon>
        <taxon>Hypocreomycetidae</taxon>
        <taxon>Hypocreales</taxon>
        <taxon>Nectriaceae</taxon>
        <taxon>Fusarium</taxon>
        <taxon>Fusarium solani species complex</taxon>
    </lineage>
</organism>
<dbReference type="AlphaFoldDB" id="A0A9W8UTU2"/>
<gene>
    <name evidence="1" type="ORF">NW755_013536</name>
</gene>
<sequence>MDPSLYLQYVELVEAGEIRKAADQFFAPSFTIFKNNHEYTDLESFMRTKDFQHLFMRETINVLGYYQGENSFVVETMYGWHAERDVDRAEFEKAGLLDGYLPLKASESLETHCVFFYETEGTRFKRCRVYELGAQE</sequence>
<protein>
    <recommendedName>
        <fullName evidence="3">SnoaL-like domain-containing protein</fullName>
    </recommendedName>
</protein>
<proteinExistence type="predicted"/>
<name>A0A9W8UTU2_9HYPO</name>
<evidence type="ECO:0000313" key="1">
    <source>
        <dbReference type="EMBL" id="KAJ4177986.1"/>
    </source>
</evidence>
<keyword evidence="2" id="KW-1185">Reference proteome</keyword>
<evidence type="ECO:0008006" key="3">
    <source>
        <dbReference type="Google" id="ProtNLM"/>
    </source>
</evidence>
<accession>A0A9W8UTU2</accession>
<dbReference type="Proteomes" id="UP001152087">
    <property type="component" value="Unassembled WGS sequence"/>
</dbReference>
<evidence type="ECO:0000313" key="2">
    <source>
        <dbReference type="Proteomes" id="UP001152087"/>
    </source>
</evidence>
<reference evidence="1" key="1">
    <citation type="submission" date="2022-09" db="EMBL/GenBank/DDBJ databases">
        <title>Fusarium specimens isolated from Avocado Roots.</title>
        <authorList>
            <person name="Stajich J."/>
            <person name="Roper C."/>
            <person name="Heimlech-Rivalta G."/>
        </authorList>
    </citation>
    <scope>NUCLEOTIDE SEQUENCE</scope>
    <source>
        <strain evidence="1">A02</strain>
    </source>
</reference>
<comment type="caution">
    <text evidence="1">The sequence shown here is derived from an EMBL/GenBank/DDBJ whole genome shotgun (WGS) entry which is preliminary data.</text>
</comment>
<dbReference type="EMBL" id="JAOQAV010000085">
    <property type="protein sequence ID" value="KAJ4177986.1"/>
    <property type="molecule type" value="Genomic_DNA"/>
</dbReference>